<dbReference type="CDD" id="cd04474">
    <property type="entry name" value="RPA1_DBD_A"/>
    <property type="match status" value="1"/>
</dbReference>
<keyword evidence="8 9" id="KW-0539">Nucleus</keyword>
<dbReference type="STRING" id="644352.J3NHQ2"/>
<keyword evidence="4 9" id="KW-0479">Metal-binding</keyword>
<comment type="similarity">
    <text evidence="2 9">Belongs to the replication factor A protein 1 family.</text>
</comment>
<dbReference type="GO" id="GO:0005662">
    <property type="term" value="C:DNA replication factor A complex"/>
    <property type="evidence" value="ECO:0007669"/>
    <property type="project" value="UniProtKB-ARBA"/>
</dbReference>
<accession>J3NHQ2</accession>
<comment type="subcellular location">
    <subcellularLocation>
        <location evidence="1 9">Nucleus</location>
    </subcellularLocation>
</comment>
<dbReference type="InterPro" id="IPR012340">
    <property type="entry name" value="NA-bd_OB-fold"/>
</dbReference>
<keyword evidence="6 9" id="KW-0862">Zinc</keyword>
<evidence type="ECO:0000256" key="8">
    <source>
        <dbReference type="ARBA" id="ARBA00023242"/>
    </source>
</evidence>
<dbReference type="FunCoup" id="J3NHQ2">
    <property type="interactions" value="1107"/>
</dbReference>
<dbReference type="GO" id="GO:0006281">
    <property type="term" value="P:DNA repair"/>
    <property type="evidence" value="ECO:0007669"/>
    <property type="project" value="InterPro"/>
</dbReference>
<keyword evidence="17" id="KW-1185">Reference proteome</keyword>
<evidence type="ECO:0000256" key="1">
    <source>
        <dbReference type="ARBA" id="ARBA00004123"/>
    </source>
</evidence>
<evidence type="ECO:0000256" key="10">
    <source>
        <dbReference type="SAM" id="MobiDB-lite"/>
    </source>
</evidence>
<feature type="domain" description="Replication factor-A protein 1 N-terminal" evidence="12">
    <location>
        <begin position="9"/>
        <end position="115"/>
    </location>
</feature>
<dbReference type="GO" id="GO:0008270">
    <property type="term" value="F:zinc ion binding"/>
    <property type="evidence" value="ECO:0007669"/>
    <property type="project" value="UniProtKB-KW"/>
</dbReference>
<dbReference type="Pfam" id="PF04057">
    <property type="entry name" value="Rep-A_N"/>
    <property type="match status" value="1"/>
</dbReference>
<evidence type="ECO:0000313" key="17">
    <source>
        <dbReference type="Proteomes" id="UP000006039"/>
    </source>
</evidence>
<name>J3NHQ2_GAET3</name>
<feature type="domain" description="Replication protein A OB" evidence="14">
    <location>
        <begin position="320"/>
        <end position="416"/>
    </location>
</feature>
<dbReference type="VEuPathDB" id="FungiDB:GGTG_00789"/>
<dbReference type="Pfam" id="PF01336">
    <property type="entry name" value="tRNA_anti-codon"/>
    <property type="match status" value="1"/>
</dbReference>
<dbReference type="GeneID" id="20341247"/>
<dbReference type="GO" id="GO:0006310">
    <property type="term" value="P:DNA recombination"/>
    <property type="evidence" value="ECO:0007669"/>
    <property type="project" value="InterPro"/>
</dbReference>
<comment type="function">
    <text evidence="9">As part of the replication protein A (RPA/RP-A), a single-stranded DNA-binding heterotrimeric complex, may play an essential role in DNA replication, recombination and repair. Binds and stabilizes single-stranded DNA intermediates, preventing complementary DNA reannealing and recruiting different proteins involved in DNA metabolism.</text>
</comment>
<sequence length="628" mass="70059">MADEARRQITRGAIRAIFNDPDEANERFPVPVLQCLQIKLLENKQANPDAPFPERYRVVLSDMDNYIQCMLSTQANHIIHDNLLYKGSIVRVRSYSASQLKGRSILVLLDLEVIESLGIYEKLGEPTSIEAKGEPATSTTIGGTGFYGAKQEPEMEPEMEPEPKPQVRNQMPSRAAGSGAGGGGGGGGGPASNPNAVIYPIESLSPYQHKWTIKARVSSKSDIRTWHKPSGEGKLFSVNLLDETGEIKATGFNNECEKFYDLLEENQVYYISSPCRVQMAKKQFTNLPNDYEMTFEDGTQIEKAEDQSNVPQVRFNFCNIQELQEVEKDATVDLIGVLKEAADITQIVSKNSGKNFDKRELTLVDDSGYSVRMTIWGKTALGFDAKPESVIAFKGAKVGDFGGRSLSLLSSGTMTLDPDIPEAHRLKGWYDSSGRDNSFATHNTGSLGAATGRKDELKTVSQVKDEGLGMETDTYFNLKATIVFIRQENFCYPACMSATCSKKVVEDGENWRCEKCQISHPRPEYRYIMSVNVNDHTGQLWVSCFDDVGRIIMGKSADELMALKEEDEESFTRAFEAANCRRLSFRCRAKMDTFGEVQRVRYQVMSAAPMDWKGEAARLTEMIKQFEI</sequence>
<evidence type="ECO:0000313" key="16">
    <source>
        <dbReference type="EnsemblFungi" id="EJT80795"/>
    </source>
</evidence>
<dbReference type="PANTHER" id="PTHR47165">
    <property type="entry name" value="OS03G0429900 PROTEIN"/>
    <property type="match status" value="1"/>
</dbReference>
<evidence type="ECO:0000259" key="11">
    <source>
        <dbReference type="Pfam" id="PF01336"/>
    </source>
</evidence>
<evidence type="ECO:0000256" key="4">
    <source>
        <dbReference type="ARBA" id="ARBA00022723"/>
    </source>
</evidence>
<dbReference type="InterPro" id="IPR004591">
    <property type="entry name" value="Rfa1"/>
</dbReference>
<dbReference type="InterPro" id="IPR013955">
    <property type="entry name" value="Rep_factor-A_C"/>
</dbReference>
<feature type="domain" description="Replication factor A C-terminal" evidence="13">
    <location>
        <begin position="475"/>
        <end position="619"/>
    </location>
</feature>
<reference evidence="16" key="4">
    <citation type="journal article" date="2015" name="G3 (Bethesda)">
        <title>Genome sequences of three phytopathogenic species of the Magnaporthaceae family of fungi.</title>
        <authorList>
            <person name="Okagaki L.H."/>
            <person name="Nunes C.C."/>
            <person name="Sailsbery J."/>
            <person name="Clay B."/>
            <person name="Brown D."/>
            <person name="John T."/>
            <person name="Oh Y."/>
            <person name="Young N."/>
            <person name="Fitzgerald M."/>
            <person name="Haas B.J."/>
            <person name="Zeng Q."/>
            <person name="Young S."/>
            <person name="Adiconis X."/>
            <person name="Fan L."/>
            <person name="Levin J.Z."/>
            <person name="Mitchell T.K."/>
            <person name="Okubara P.A."/>
            <person name="Farman M.L."/>
            <person name="Kohn L.M."/>
            <person name="Birren B."/>
            <person name="Ma L.-J."/>
            <person name="Dean R.A."/>
        </authorList>
    </citation>
    <scope>NUCLEOTIDE SEQUENCE</scope>
    <source>
        <strain evidence="16">R3-111a-1</strain>
    </source>
</reference>
<evidence type="ECO:0000256" key="9">
    <source>
        <dbReference type="RuleBase" id="RU364130"/>
    </source>
</evidence>
<dbReference type="Pfam" id="PF16900">
    <property type="entry name" value="REPA_OB_2"/>
    <property type="match status" value="1"/>
</dbReference>
<evidence type="ECO:0000259" key="13">
    <source>
        <dbReference type="Pfam" id="PF08646"/>
    </source>
</evidence>
<proteinExistence type="inferred from homology"/>
<keyword evidence="5 9" id="KW-0863">Zinc-finger</keyword>
<dbReference type="AlphaFoldDB" id="J3NHQ2"/>
<evidence type="ECO:0000256" key="6">
    <source>
        <dbReference type="ARBA" id="ARBA00022833"/>
    </source>
</evidence>
<protein>
    <recommendedName>
        <fullName evidence="9">Replication protein A subunit</fullName>
    </recommendedName>
</protein>
<reference evidence="15" key="2">
    <citation type="submission" date="2010-07" db="EMBL/GenBank/DDBJ databases">
        <authorList>
            <consortium name="The Broad Institute Genome Sequencing Platform"/>
            <consortium name="Broad Institute Genome Sequencing Center for Infectious Disease"/>
            <person name="Ma L.-J."/>
            <person name="Dead R."/>
            <person name="Young S."/>
            <person name="Zeng Q."/>
            <person name="Koehrsen M."/>
            <person name="Alvarado L."/>
            <person name="Berlin A."/>
            <person name="Chapman S.B."/>
            <person name="Chen Z."/>
            <person name="Freedman E."/>
            <person name="Gellesch M."/>
            <person name="Goldberg J."/>
            <person name="Griggs A."/>
            <person name="Gujja S."/>
            <person name="Heilman E.R."/>
            <person name="Heiman D."/>
            <person name="Hepburn T."/>
            <person name="Howarth C."/>
            <person name="Jen D."/>
            <person name="Larson L."/>
            <person name="Mehta T."/>
            <person name="Neiman D."/>
            <person name="Pearson M."/>
            <person name="Roberts A."/>
            <person name="Saif S."/>
            <person name="Shea T."/>
            <person name="Shenoy N."/>
            <person name="Sisk P."/>
            <person name="Stolte C."/>
            <person name="Sykes S."/>
            <person name="Walk T."/>
            <person name="White J."/>
            <person name="Yandava C."/>
            <person name="Haas B."/>
            <person name="Nusbaum C."/>
            <person name="Birren B."/>
        </authorList>
    </citation>
    <scope>NUCLEOTIDE SEQUENCE</scope>
    <source>
        <strain evidence="15">R3-111a-1</strain>
    </source>
</reference>
<dbReference type="EMBL" id="GL385395">
    <property type="protein sequence ID" value="EJT80795.1"/>
    <property type="molecule type" value="Genomic_DNA"/>
</dbReference>
<dbReference type="CDD" id="cd04475">
    <property type="entry name" value="RPA1_DBD_B"/>
    <property type="match status" value="1"/>
</dbReference>
<dbReference type="SUPFAM" id="SSF50249">
    <property type="entry name" value="Nucleic acid-binding proteins"/>
    <property type="match status" value="4"/>
</dbReference>
<dbReference type="FunFam" id="2.40.50.140:FF:000090">
    <property type="entry name" value="Replication protein A subunit"/>
    <property type="match status" value="1"/>
</dbReference>
<dbReference type="Proteomes" id="UP000006039">
    <property type="component" value="Unassembled WGS sequence"/>
</dbReference>
<dbReference type="GO" id="GO:0006260">
    <property type="term" value="P:DNA replication"/>
    <property type="evidence" value="ECO:0007669"/>
    <property type="project" value="UniProtKB-KW"/>
</dbReference>
<dbReference type="InterPro" id="IPR031657">
    <property type="entry name" value="REPA_OB_2"/>
</dbReference>
<reference evidence="15" key="3">
    <citation type="submission" date="2010-09" db="EMBL/GenBank/DDBJ databases">
        <title>Annotation of Gaeumannomyces graminis var. tritici R3-111a-1.</title>
        <authorList>
            <consortium name="The Broad Institute Genome Sequencing Platform"/>
            <person name="Ma L.-J."/>
            <person name="Dead R."/>
            <person name="Young S.K."/>
            <person name="Zeng Q."/>
            <person name="Gargeya S."/>
            <person name="Fitzgerald M."/>
            <person name="Haas B."/>
            <person name="Abouelleil A."/>
            <person name="Alvarado L."/>
            <person name="Arachchi H.M."/>
            <person name="Berlin A."/>
            <person name="Brown A."/>
            <person name="Chapman S.B."/>
            <person name="Chen Z."/>
            <person name="Dunbar C."/>
            <person name="Freedman E."/>
            <person name="Gearin G."/>
            <person name="Gellesch M."/>
            <person name="Goldberg J."/>
            <person name="Griggs A."/>
            <person name="Gujja S."/>
            <person name="Heiman D."/>
            <person name="Howarth C."/>
            <person name="Larson L."/>
            <person name="Lui A."/>
            <person name="MacDonald P.J.P."/>
            <person name="Mehta T."/>
            <person name="Montmayeur A."/>
            <person name="Murphy C."/>
            <person name="Neiman D."/>
            <person name="Pearson M."/>
            <person name="Priest M."/>
            <person name="Roberts A."/>
            <person name="Saif S."/>
            <person name="Shea T."/>
            <person name="Shenoy N."/>
            <person name="Sisk P."/>
            <person name="Stolte C."/>
            <person name="Sykes S."/>
            <person name="Yandava C."/>
            <person name="Wortman J."/>
            <person name="Nusbaum C."/>
            <person name="Birren B."/>
        </authorList>
    </citation>
    <scope>NUCLEOTIDE SEQUENCE</scope>
    <source>
        <strain evidence="15">R3-111a-1</strain>
    </source>
</reference>
<evidence type="ECO:0000256" key="5">
    <source>
        <dbReference type="ARBA" id="ARBA00022771"/>
    </source>
</evidence>
<dbReference type="EnsemblFungi" id="EJT80795">
    <property type="protein sequence ID" value="EJT80795"/>
    <property type="gene ID" value="GGTG_00789"/>
</dbReference>
<reference evidence="16" key="5">
    <citation type="submission" date="2018-04" db="UniProtKB">
        <authorList>
            <consortium name="EnsemblFungi"/>
        </authorList>
    </citation>
    <scope>IDENTIFICATION</scope>
    <source>
        <strain evidence="16">R3-111a-1</strain>
    </source>
</reference>
<gene>
    <name evidence="16" type="primary">20341247</name>
    <name evidence="15" type="ORF">GGTG_00789</name>
</gene>
<reference evidence="17" key="1">
    <citation type="submission" date="2010-07" db="EMBL/GenBank/DDBJ databases">
        <title>The genome sequence of Gaeumannomyces graminis var. tritici strain R3-111a-1.</title>
        <authorList>
            <consortium name="The Broad Institute Genome Sequencing Platform"/>
            <person name="Ma L.-J."/>
            <person name="Dead R."/>
            <person name="Young S."/>
            <person name="Zeng Q."/>
            <person name="Koehrsen M."/>
            <person name="Alvarado L."/>
            <person name="Berlin A."/>
            <person name="Chapman S.B."/>
            <person name="Chen Z."/>
            <person name="Freedman E."/>
            <person name="Gellesch M."/>
            <person name="Goldberg J."/>
            <person name="Griggs A."/>
            <person name="Gujja S."/>
            <person name="Heilman E.R."/>
            <person name="Heiman D."/>
            <person name="Hepburn T."/>
            <person name="Howarth C."/>
            <person name="Jen D."/>
            <person name="Larson L."/>
            <person name="Mehta T."/>
            <person name="Neiman D."/>
            <person name="Pearson M."/>
            <person name="Roberts A."/>
            <person name="Saif S."/>
            <person name="Shea T."/>
            <person name="Shenoy N."/>
            <person name="Sisk P."/>
            <person name="Stolte C."/>
            <person name="Sykes S."/>
            <person name="Walk T."/>
            <person name="White J."/>
            <person name="Yandava C."/>
            <person name="Haas B."/>
            <person name="Nusbaum C."/>
            <person name="Birren B."/>
        </authorList>
    </citation>
    <scope>NUCLEOTIDE SEQUENCE [LARGE SCALE GENOMIC DNA]</scope>
    <source>
        <strain evidence="17">R3-111a-1</strain>
    </source>
</reference>
<comment type="subunit">
    <text evidence="9">Component of the heterotrimeric canonical replication protein A complex (RPA).</text>
</comment>
<dbReference type="HOGENOM" id="CLU_012393_2_1_1"/>
<feature type="compositionally biased region" description="Gly residues" evidence="10">
    <location>
        <begin position="178"/>
        <end position="190"/>
    </location>
</feature>
<keyword evidence="3 9" id="KW-0235">DNA replication</keyword>
<dbReference type="eggNOG" id="KOG0851">
    <property type="taxonomic scope" value="Eukaryota"/>
</dbReference>
<dbReference type="InterPro" id="IPR047192">
    <property type="entry name" value="Euk_RPA1_DBD_C"/>
</dbReference>
<dbReference type="NCBIfam" id="TIGR00617">
    <property type="entry name" value="rpa1"/>
    <property type="match status" value="1"/>
</dbReference>
<dbReference type="PANTHER" id="PTHR47165:SF4">
    <property type="entry name" value="OS03G0429900 PROTEIN"/>
    <property type="match status" value="1"/>
</dbReference>
<dbReference type="RefSeq" id="XP_009216804.1">
    <property type="nucleotide sequence ID" value="XM_009218540.1"/>
</dbReference>
<evidence type="ECO:0000259" key="12">
    <source>
        <dbReference type="Pfam" id="PF04057"/>
    </source>
</evidence>
<dbReference type="FunFam" id="2.40.50.140:FF:000064">
    <property type="entry name" value="Replication protein A subunit"/>
    <property type="match status" value="1"/>
</dbReference>
<feature type="region of interest" description="Disordered" evidence="10">
    <location>
        <begin position="149"/>
        <end position="193"/>
    </location>
</feature>
<dbReference type="GO" id="GO:0007004">
    <property type="term" value="P:telomere maintenance via telomerase"/>
    <property type="evidence" value="ECO:0007669"/>
    <property type="project" value="UniProtKB-ARBA"/>
</dbReference>
<dbReference type="GO" id="GO:0003697">
    <property type="term" value="F:single-stranded DNA binding"/>
    <property type="evidence" value="ECO:0007669"/>
    <property type="project" value="UniProtKB-ARBA"/>
</dbReference>
<dbReference type="InterPro" id="IPR004365">
    <property type="entry name" value="NA-bd_OB_tRNA"/>
</dbReference>
<organism evidence="15">
    <name type="scientific">Gaeumannomyces tritici (strain R3-111a-1)</name>
    <name type="common">Wheat and barley take-all root rot fungus</name>
    <name type="synonym">Gaeumannomyces graminis var. tritici</name>
    <dbReference type="NCBI Taxonomy" id="644352"/>
    <lineage>
        <taxon>Eukaryota</taxon>
        <taxon>Fungi</taxon>
        <taxon>Dikarya</taxon>
        <taxon>Ascomycota</taxon>
        <taxon>Pezizomycotina</taxon>
        <taxon>Sordariomycetes</taxon>
        <taxon>Sordariomycetidae</taxon>
        <taxon>Magnaporthales</taxon>
        <taxon>Magnaporthaceae</taxon>
        <taxon>Gaeumannomyces</taxon>
    </lineage>
</organism>
<dbReference type="Pfam" id="PF08646">
    <property type="entry name" value="Rep_fac-A_C"/>
    <property type="match status" value="1"/>
</dbReference>
<dbReference type="OrthoDB" id="1751331at2759"/>
<evidence type="ECO:0000313" key="15">
    <source>
        <dbReference type="EMBL" id="EJT80795.1"/>
    </source>
</evidence>
<keyword evidence="7 9" id="KW-0238">DNA-binding</keyword>
<dbReference type="InterPro" id="IPR007199">
    <property type="entry name" value="Rep_factor-A_N"/>
</dbReference>
<dbReference type="FunFam" id="2.40.50.140:FF:000041">
    <property type="entry name" value="Replication protein A subunit"/>
    <property type="match status" value="1"/>
</dbReference>
<dbReference type="CDD" id="cd04477">
    <property type="entry name" value="RPA1N"/>
    <property type="match status" value="1"/>
</dbReference>
<dbReference type="FunFam" id="2.40.50.140:FF:000117">
    <property type="entry name" value="Replication protein A subunit"/>
    <property type="match status" value="1"/>
</dbReference>
<evidence type="ECO:0000256" key="3">
    <source>
        <dbReference type="ARBA" id="ARBA00022705"/>
    </source>
</evidence>
<evidence type="ECO:0000256" key="2">
    <source>
        <dbReference type="ARBA" id="ARBA00005690"/>
    </source>
</evidence>
<feature type="domain" description="OB" evidence="11">
    <location>
        <begin position="211"/>
        <end position="292"/>
    </location>
</feature>
<evidence type="ECO:0000256" key="7">
    <source>
        <dbReference type="ARBA" id="ARBA00023125"/>
    </source>
</evidence>
<dbReference type="CDD" id="cd04476">
    <property type="entry name" value="RPA1_DBD_C"/>
    <property type="match status" value="1"/>
</dbReference>
<dbReference type="GO" id="GO:0000781">
    <property type="term" value="C:chromosome, telomeric region"/>
    <property type="evidence" value="ECO:0007669"/>
    <property type="project" value="UniProtKB-ARBA"/>
</dbReference>
<dbReference type="Gene3D" id="2.40.50.140">
    <property type="entry name" value="Nucleic acid-binding proteins"/>
    <property type="match status" value="4"/>
</dbReference>
<evidence type="ECO:0000259" key="14">
    <source>
        <dbReference type="Pfam" id="PF16900"/>
    </source>
</evidence>